<comment type="function">
    <text evidence="5">Transcription factor that specifically binds AT-rich DNA sequences related to the nuclear matrix attachment regions (MARs).</text>
</comment>
<dbReference type="PANTHER" id="PTHR31100:SF63">
    <property type="entry name" value="AT-HOOK MOTIF NUCLEAR-LOCALIZED PROTEIN"/>
    <property type="match status" value="1"/>
</dbReference>
<name>A0AAN9PPG9_CANGL</name>
<dbReference type="Proteomes" id="UP001367508">
    <property type="component" value="Unassembled WGS sequence"/>
</dbReference>
<comment type="subcellular location">
    <subcellularLocation>
        <location evidence="5">Nucleus</location>
    </subcellularLocation>
</comment>
<dbReference type="AlphaFoldDB" id="A0AAN9PPG9"/>
<dbReference type="Gene3D" id="3.30.1330.80">
    <property type="entry name" value="Hypothetical protein, similar to alpha- acetolactate decarboxylase, domain 2"/>
    <property type="match status" value="1"/>
</dbReference>
<evidence type="ECO:0000256" key="5">
    <source>
        <dbReference type="PIRNR" id="PIRNR016021"/>
    </source>
</evidence>
<evidence type="ECO:0000313" key="8">
    <source>
        <dbReference type="EMBL" id="KAK7304908.1"/>
    </source>
</evidence>
<evidence type="ECO:0000256" key="6">
    <source>
        <dbReference type="SAM" id="MobiDB-lite"/>
    </source>
</evidence>
<evidence type="ECO:0000313" key="9">
    <source>
        <dbReference type="Proteomes" id="UP001367508"/>
    </source>
</evidence>
<keyword evidence="4 5" id="KW-0539">Nucleus</keyword>
<dbReference type="SUPFAM" id="SSF117856">
    <property type="entry name" value="AF0104/ALDC/Ptd012-like"/>
    <property type="match status" value="1"/>
</dbReference>
<dbReference type="GO" id="GO:0005634">
    <property type="term" value="C:nucleus"/>
    <property type="evidence" value="ECO:0007669"/>
    <property type="project" value="UniProtKB-SubCell"/>
</dbReference>
<keyword evidence="3 5" id="KW-0804">Transcription</keyword>
<feature type="compositionally biased region" description="Low complexity" evidence="6">
    <location>
        <begin position="239"/>
        <end position="248"/>
    </location>
</feature>
<keyword evidence="9" id="KW-1185">Reference proteome</keyword>
<evidence type="ECO:0000256" key="3">
    <source>
        <dbReference type="ARBA" id="ARBA00023163"/>
    </source>
</evidence>
<dbReference type="CDD" id="cd11378">
    <property type="entry name" value="DUF296"/>
    <property type="match status" value="1"/>
</dbReference>
<dbReference type="EMBL" id="JAYMYQ010000011">
    <property type="protein sequence ID" value="KAK7304908.1"/>
    <property type="molecule type" value="Genomic_DNA"/>
</dbReference>
<dbReference type="PANTHER" id="PTHR31100">
    <property type="entry name" value="AT-HOOK MOTIF NUCLEAR-LOCALIZED PROTEIN 15"/>
    <property type="match status" value="1"/>
</dbReference>
<gene>
    <name evidence="8" type="ORF">VNO77_42802</name>
</gene>
<proteinExistence type="predicted"/>
<dbReference type="PROSITE" id="PS51742">
    <property type="entry name" value="PPC"/>
    <property type="match status" value="1"/>
</dbReference>
<keyword evidence="2 5" id="KW-0238">DNA-binding</keyword>
<feature type="region of interest" description="Disordered" evidence="6">
    <location>
        <begin position="1"/>
        <end position="75"/>
    </location>
</feature>
<reference evidence="8 9" key="1">
    <citation type="submission" date="2024-01" db="EMBL/GenBank/DDBJ databases">
        <title>The genomes of 5 underutilized Papilionoideae crops provide insights into root nodulation and disease resistanc.</title>
        <authorList>
            <person name="Jiang F."/>
        </authorList>
    </citation>
    <scope>NUCLEOTIDE SEQUENCE [LARGE SCALE GENOMIC DNA]</scope>
    <source>
        <strain evidence="8">LVBAO_FW01</strain>
        <tissue evidence="8">Leaves</tissue>
    </source>
</reference>
<dbReference type="PIRSF" id="PIRSF016021">
    <property type="entry name" value="ESCAROLA"/>
    <property type="match status" value="1"/>
</dbReference>
<dbReference type="InterPro" id="IPR014476">
    <property type="entry name" value="AHL15-29"/>
</dbReference>
<sequence>MAEHGVAISLSNASPSSSSSSDHHTLHTTGSSSHRRPPPSPVAVQSQPVQQHTITPQSKKPRGRPPGSKNKPKATMMVAPGHEFPMKPIVIDVAPGNDIVESVVAYARRRHLNLTLLSASGTVAYVTLCHALTQAPAFNLHGPFAIMGLSGTYLYNSHFAPSPSSPNGNSSYSFGITLSGNQGQVFGGIIGGKAVAGSSVSVTATTFKKAEFYKVPAGGTEEKSNDNDSNDNDNDNDNHNNNNNNHNNPNACDHGAGNDNMTGFNVVTCHVSGW</sequence>
<evidence type="ECO:0000256" key="2">
    <source>
        <dbReference type="ARBA" id="ARBA00023125"/>
    </source>
</evidence>
<feature type="compositionally biased region" description="Low complexity" evidence="6">
    <location>
        <begin position="9"/>
        <end position="20"/>
    </location>
</feature>
<dbReference type="InterPro" id="IPR005175">
    <property type="entry name" value="PPC_dom"/>
</dbReference>
<feature type="domain" description="PPC" evidence="7">
    <location>
        <begin position="83"/>
        <end position="228"/>
    </location>
</feature>
<dbReference type="GO" id="GO:0003700">
    <property type="term" value="F:DNA-binding transcription factor activity"/>
    <property type="evidence" value="ECO:0007669"/>
    <property type="project" value="TreeGrafter"/>
</dbReference>
<evidence type="ECO:0000256" key="1">
    <source>
        <dbReference type="ARBA" id="ARBA00023015"/>
    </source>
</evidence>
<protein>
    <recommendedName>
        <fullName evidence="5">AT-hook motif nuclear-localized protein</fullName>
    </recommendedName>
</protein>
<comment type="caution">
    <text evidence="8">The sequence shown here is derived from an EMBL/GenBank/DDBJ whole genome shotgun (WGS) entry which is preliminary data.</text>
</comment>
<dbReference type="GO" id="GO:0003680">
    <property type="term" value="F:minor groove of adenine-thymine-rich DNA binding"/>
    <property type="evidence" value="ECO:0007669"/>
    <property type="project" value="UniProtKB-UniRule"/>
</dbReference>
<feature type="compositionally biased region" description="Low complexity" evidence="6">
    <location>
        <begin position="42"/>
        <end position="51"/>
    </location>
</feature>
<organism evidence="8 9">
    <name type="scientific">Canavalia gladiata</name>
    <name type="common">Sword bean</name>
    <name type="synonym">Dolichos gladiatus</name>
    <dbReference type="NCBI Taxonomy" id="3824"/>
    <lineage>
        <taxon>Eukaryota</taxon>
        <taxon>Viridiplantae</taxon>
        <taxon>Streptophyta</taxon>
        <taxon>Embryophyta</taxon>
        <taxon>Tracheophyta</taxon>
        <taxon>Spermatophyta</taxon>
        <taxon>Magnoliopsida</taxon>
        <taxon>eudicotyledons</taxon>
        <taxon>Gunneridae</taxon>
        <taxon>Pentapetalae</taxon>
        <taxon>rosids</taxon>
        <taxon>fabids</taxon>
        <taxon>Fabales</taxon>
        <taxon>Fabaceae</taxon>
        <taxon>Papilionoideae</taxon>
        <taxon>50 kb inversion clade</taxon>
        <taxon>NPAAA clade</taxon>
        <taxon>indigoferoid/millettioid clade</taxon>
        <taxon>Phaseoleae</taxon>
        <taxon>Canavalia</taxon>
    </lineage>
</organism>
<keyword evidence="1 5" id="KW-0805">Transcription regulation</keyword>
<dbReference type="Pfam" id="PF03479">
    <property type="entry name" value="PCC"/>
    <property type="match status" value="1"/>
</dbReference>
<accession>A0AAN9PPG9</accession>
<evidence type="ECO:0000256" key="4">
    <source>
        <dbReference type="ARBA" id="ARBA00023242"/>
    </source>
</evidence>
<evidence type="ECO:0000259" key="7">
    <source>
        <dbReference type="PROSITE" id="PS51742"/>
    </source>
</evidence>
<feature type="region of interest" description="Disordered" evidence="6">
    <location>
        <begin position="218"/>
        <end position="254"/>
    </location>
</feature>